<dbReference type="AlphaFoldDB" id="A0AAJ2VW71"/>
<evidence type="ECO:0000313" key="2">
    <source>
        <dbReference type="Proteomes" id="UP001282336"/>
    </source>
</evidence>
<evidence type="ECO:0000313" key="1">
    <source>
        <dbReference type="EMBL" id="MDX6033808.1"/>
    </source>
</evidence>
<dbReference type="Proteomes" id="UP001282336">
    <property type="component" value="Unassembled WGS sequence"/>
</dbReference>
<gene>
    <name evidence="1" type="ORF">SIL20_20100</name>
</gene>
<dbReference type="EMBL" id="JAWXRC010000042">
    <property type="protein sequence ID" value="MDX6033808.1"/>
    <property type="molecule type" value="Genomic_DNA"/>
</dbReference>
<proteinExistence type="predicted"/>
<accession>A0AAJ2VW71</accession>
<name>A0AAJ2VW71_9ENTR</name>
<organism evidence="1 2">
    <name type="scientific">Scandinavium lactucae</name>
    <dbReference type="NCBI Taxonomy" id="3095028"/>
    <lineage>
        <taxon>Bacteria</taxon>
        <taxon>Pseudomonadati</taxon>
        <taxon>Pseudomonadota</taxon>
        <taxon>Gammaproteobacteria</taxon>
        <taxon>Enterobacterales</taxon>
        <taxon>Enterobacteriaceae</taxon>
        <taxon>Scandinavium</taxon>
    </lineage>
</organism>
<reference evidence="1" key="1">
    <citation type="submission" date="2023-11" db="EMBL/GenBank/DDBJ databases">
        <title>Scandinavium wanjuensis sp. nov., isolated from lettuce South Korea.</title>
        <authorList>
            <person name="Park J."/>
            <person name="Park S."/>
            <person name="Oh K.K."/>
            <person name="Cho G.S."/>
            <person name="Franz C.M.A.P."/>
        </authorList>
    </citation>
    <scope>NUCLEOTIDE SEQUENCE</scope>
    <source>
        <strain evidence="1">V105_12</strain>
    </source>
</reference>
<comment type="caution">
    <text evidence="1">The sequence shown here is derived from an EMBL/GenBank/DDBJ whole genome shotgun (WGS) entry which is preliminary data.</text>
</comment>
<sequence>MMVLQAHRCYPLYQNGGYCSQNCSAAKSFSTPPMRAFSAFRQSIDEFDISGRSGNDLQCLCIPDFSSSRYELSLSRRVCRSLPCGFFFLRVRVMNQ</sequence>
<protein>
    <submittedName>
        <fullName evidence="1">Uncharacterized protein</fullName>
    </submittedName>
</protein>
<dbReference type="RefSeq" id="WP_319630238.1">
    <property type="nucleotide sequence ID" value="NZ_JAWXRB010000045.1"/>
</dbReference>